<protein>
    <submittedName>
        <fullName evidence="1">Uncharacterized protein</fullName>
    </submittedName>
</protein>
<accession>K9YUP2</accession>
<name>K9YUP2_DACS8</name>
<dbReference type="AlphaFoldDB" id="K9YUP2"/>
<keyword evidence="2" id="KW-1185">Reference proteome</keyword>
<organism evidence="1 2">
    <name type="scientific">Dactylococcopsis salina (strain PCC 8305)</name>
    <name type="common">Myxobactron salinum</name>
    <dbReference type="NCBI Taxonomy" id="13035"/>
    <lineage>
        <taxon>Bacteria</taxon>
        <taxon>Bacillati</taxon>
        <taxon>Cyanobacteriota</taxon>
        <taxon>Cyanophyceae</taxon>
        <taxon>Nodosilineales</taxon>
        <taxon>Cymatolegaceae</taxon>
        <taxon>Dactylococcopsis</taxon>
    </lineage>
</organism>
<dbReference type="eggNOG" id="ENOG5032Z74">
    <property type="taxonomic scope" value="Bacteria"/>
</dbReference>
<evidence type="ECO:0000313" key="1">
    <source>
        <dbReference type="EMBL" id="AFZ50646.1"/>
    </source>
</evidence>
<dbReference type="PATRIC" id="fig|13035.3.peg.2273"/>
<dbReference type="KEGG" id="dsl:Dacsa_2000"/>
<gene>
    <name evidence="1" type="ORF">Dacsa_2000</name>
</gene>
<sequence>MEKQELKALIKETVREVIYEERHNLCQILIPYVSDEEQRELEAEFGKPTTEDDEELTDLTDWVKSDAIAH</sequence>
<dbReference type="Proteomes" id="UP000010482">
    <property type="component" value="Chromosome"/>
</dbReference>
<dbReference type="HOGENOM" id="CLU_199719_1_0_3"/>
<evidence type="ECO:0000313" key="2">
    <source>
        <dbReference type="Proteomes" id="UP000010482"/>
    </source>
</evidence>
<dbReference type="RefSeq" id="WP_015229642.1">
    <property type="nucleotide sequence ID" value="NC_019780.1"/>
</dbReference>
<reference evidence="1" key="1">
    <citation type="submission" date="2012-04" db="EMBL/GenBank/DDBJ databases">
        <title>Finished genome of Dactylococcopsis salina PCC 8305.</title>
        <authorList>
            <consortium name="US DOE Joint Genome Institute"/>
            <person name="Gugger M."/>
            <person name="Coursin T."/>
            <person name="Rippka R."/>
            <person name="Tandeau De Marsac N."/>
            <person name="Huntemann M."/>
            <person name="Wei C.-L."/>
            <person name="Han J."/>
            <person name="Detter J.C."/>
            <person name="Han C."/>
            <person name="Tapia R."/>
            <person name="Daligault H."/>
            <person name="Chen A."/>
            <person name="Krypides N."/>
            <person name="Mavromatis K."/>
            <person name="Markowitz V."/>
            <person name="Szeto E."/>
            <person name="Ivanova N."/>
            <person name="Ovchinnikova G."/>
            <person name="Pagani I."/>
            <person name="Pati A."/>
            <person name="Goodwin L."/>
            <person name="Peters L."/>
            <person name="Pitluck S."/>
            <person name="Woyke T."/>
            <person name="Kerfeld C."/>
        </authorList>
    </citation>
    <scope>NUCLEOTIDE SEQUENCE [LARGE SCALE GENOMIC DNA]</scope>
    <source>
        <strain evidence="1">PCC 8305</strain>
    </source>
</reference>
<dbReference type="STRING" id="13035.Dacsa_2000"/>
<dbReference type="OrthoDB" id="574426at2"/>
<proteinExistence type="predicted"/>
<dbReference type="EMBL" id="CP003944">
    <property type="protein sequence ID" value="AFZ50646.1"/>
    <property type="molecule type" value="Genomic_DNA"/>
</dbReference>